<feature type="compositionally biased region" description="Basic and acidic residues" evidence="1">
    <location>
        <begin position="41"/>
        <end position="68"/>
    </location>
</feature>
<dbReference type="SUPFAM" id="SSF53474">
    <property type="entry name" value="alpha/beta-Hydrolases"/>
    <property type="match status" value="1"/>
</dbReference>
<dbReference type="Pfam" id="PF12146">
    <property type="entry name" value="Hydrolase_4"/>
    <property type="match status" value="1"/>
</dbReference>
<dbReference type="Proteomes" id="UP000028837">
    <property type="component" value="Unassembled WGS sequence"/>
</dbReference>
<dbReference type="PANTHER" id="PTHR42103:SF2">
    <property type="entry name" value="AB HYDROLASE-1 DOMAIN-CONTAINING PROTEIN"/>
    <property type="match status" value="1"/>
</dbReference>
<dbReference type="InterPro" id="IPR029058">
    <property type="entry name" value="AB_hydrolase_fold"/>
</dbReference>
<feature type="compositionally biased region" description="Basic residues" evidence="1">
    <location>
        <begin position="84"/>
        <end position="93"/>
    </location>
</feature>
<feature type="region of interest" description="Disordered" evidence="1">
    <location>
        <begin position="155"/>
        <end position="203"/>
    </location>
</feature>
<evidence type="ECO:0000313" key="4">
    <source>
        <dbReference type="Proteomes" id="UP000028837"/>
    </source>
</evidence>
<evidence type="ECO:0000313" key="3">
    <source>
        <dbReference type="EMBL" id="KFG46346.1"/>
    </source>
</evidence>
<feature type="compositionally biased region" description="Polar residues" evidence="1">
    <location>
        <begin position="95"/>
        <end position="107"/>
    </location>
</feature>
<sequence>MGSLSPGEASDFLFGEKESGGDEAGDSLSSKHSNTMTRGLPEGEKKGDARKEEVKERDVQKEDSGNEGEKEEAEENHRREPLAHAKRRGRRLSSGKAQSRSSTSESGLHSGRQRVPLLSLPFTTCSLAGSGVRLDGVLWVSESMVVSELSRSSFAGDSSEQNSLRHTHSLSPVSQPHSSSSREGVTETAEKGESKPRDELDEDGKFRHLRLGASPIAVFVHQYSLMGGRRFLVDGKARILASRGIPCITFDLRGAGTSGGRATLTGSSEVKDTVAVCEWAKNNLDARTIFLIGTSAGAAISGSAVPLVPEVKGWVGIGYTFGFFASLLFSRHFQSILESPKPKLFIHGGGDGFTSTSTFEHFFTKAAEPKEKLIVEDVGHFDLEGPDYDPLLCDVIFQFIEKFSATRVRRWKSPFSH</sequence>
<evidence type="ECO:0000259" key="2">
    <source>
        <dbReference type="Pfam" id="PF12146"/>
    </source>
</evidence>
<dbReference type="VEuPathDB" id="ToxoDB:TGDOM2_249350"/>
<accession>A0A086KPM8</accession>
<name>A0A086KPM8_TOXGO</name>
<feature type="domain" description="Serine aminopeptidase S33" evidence="2">
    <location>
        <begin position="237"/>
        <end position="318"/>
    </location>
</feature>
<feature type="compositionally biased region" description="Polar residues" evidence="1">
    <location>
        <begin position="155"/>
        <end position="164"/>
    </location>
</feature>
<comment type="caution">
    <text evidence="3">The sequence shown here is derived from an EMBL/GenBank/DDBJ whole genome shotgun (WGS) entry which is preliminary data.</text>
</comment>
<dbReference type="EMBL" id="AHZU02000283">
    <property type="protein sequence ID" value="KFG46346.1"/>
    <property type="molecule type" value="Genomic_DNA"/>
</dbReference>
<feature type="compositionally biased region" description="Basic and acidic residues" evidence="1">
    <location>
        <begin position="184"/>
        <end position="203"/>
    </location>
</feature>
<dbReference type="PANTHER" id="PTHR42103">
    <property type="entry name" value="ALPHA/BETA-HYDROLASES SUPERFAMILY PROTEIN"/>
    <property type="match status" value="1"/>
</dbReference>
<dbReference type="AlphaFoldDB" id="A0A086KPM8"/>
<dbReference type="InterPro" id="IPR022742">
    <property type="entry name" value="Hydrolase_4"/>
</dbReference>
<proteinExistence type="predicted"/>
<evidence type="ECO:0000256" key="1">
    <source>
        <dbReference type="SAM" id="MobiDB-lite"/>
    </source>
</evidence>
<protein>
    <submittedName>
        <fullName evidence="3">Esterase/lipase/thioesterase domain-containing protein</fullName>
    </submittedName>
</protein>
<gene>
    <name evidence="3" type="ORF">TGDOM2_249350</name>
</gene>
<reference evidence="3 4" key="1">
    <citation type="submission" date="2014-02" db="EMBL/GenBank/DDBJ databases">
        <authorList>
            <person name="Sibley D."/>
            <person name="Venepally P."/>
            <person name="Karamycheva S."/>
            <person name="Hadjithomas M."/>
            <person name="Khan A."/>
            <person name="Brunk B."/>
            <person name="Roos D."/>
            <person name="Caler E."/>
            <person name="Lorenzi H."/>
        </authorList>
    </citation>
    <scope>NUCLEOTIDE SEQUENCE [LARGE SCALE GENOMIC DNA]</scope>
    <source>
        <strain evidence="3 4">GAB2-2007-GAL-DOM2</strain>
    </source>
</reference>
<dbReference type="Gene3D" id="3.40.50.1820">
    <property type="entry name" value="alpha/beta hydrolase"/>
    <property type="match status" value="1"/>
</dbReference>
<dbReference type="OrthoDB" id="10260961at2759"/>
<feature type="compositionally biased region" description="Polar residues" evidence="1">
    <location>
        <begin position="27"/>
        <end position="37"/>
    </location>
</feature>
<feature type="region of interest" description="Disordered" evidence="1">
    <location>
        <begin position="1"/>
        <end position="112"/>
    </location>
</feature>
<organism evidence="3 4">
    <name type="scientific">Toxoplasma gondii GAB2-2007-GAL-DOM2</name>
    <dbReference type="NCBI Taxonomy" id="1130820"/>
    <lineage>
        <taxon>Eukaryota</taxon>
        <taxon>Sar</taxon>
        <taxon>Alveolata</taxon>
        <taxon>Apicomplexa</taxon>
        <taxon>Conoidasida</taxon>
        <taxon>Coccidia</taxon>
        <taxon>Eucoccidiorida</taxon>
        <taxon>Eimeriorina</taxon>
        <taxon>Sarcocystidae</taxon>
        <taxon>Toxoplasma</taxon>
    </lineage>
</organism>
<feature type="compositionally biased region" description="Low complexity" evidence="1">
    <location>
        <begin position="169"/>
        <end position="181"/>
    </location>
</feature>